<evidence type="ECO:0000256" key="14">
    <source>
        <dbReference type="ARBA" id="ARBA00023128"/>
    </source>
</evidence>
<keyword evidence="17" id="KW-0539">Nucleus</keyword>
<feature type="transmembrane region" description="Helical" evidence="26">
    <location>
        <begin position="1120"/>
        <end position="1144"/>
    </location>
</feature>
<comment type="subcellular location">
    <subcellularLocation>
        <location evidence="3">Endoplasmic reticulum</location>
    </subcellularLocation>
    <subcellularLocation>
        <location evidence="2">Mitochondrion membrane</location>
        <topology evidence="2">Multi-pass membrane protein</topology>
    </subcellularLocation>
    <subcellularLocation>
        <location evidence="1">Nucleus</location>
    </subcellularLocation>
</comment>
<dbReference type="SUPFAM" id="SSF55298">
    <property type="entry name" value="YjgF-like"/>
    <property type="match status" value="1"/>
</dbReference>
<dbReference type="GO" id="GO:0005783">
    <property type="term" value="C:endoplasmic reticulum"/>
    <property type="evidence" value="ECO:0007669"/>
    <property type="project" value="UniProtKB-SubCell"/>
</dbReference>
<dbReference type="Pfam" id="PF01545">
    <property type="entry name" value="Cation_efflux"/>
    <property type="match status" value="1"/>
</dbReference>
<dbReference type="Gene3D" id="1.20.1510.10">
    <property type="entry name" value="Cation efflux protein transmembrane domain"/>
    <property type="match status" value="1"/>
</dbReference>
<evidence type="ECO:0000256" key="1">
    <source>
        <dbReference type="ARBA" id="ARBA00004123"/>
    </source>
</evidence>
<evidence type="ECO:0000256" key="7">
    <source>
        <dbReference type="ARBA" id="ARBA00012089"/>
    </source>
</evidence>
<name>A0A158RF03_HYDTA</name>
<comment type="catalytic activity">
    <reaction evidence="25">
        <text>diphthine-[translation elongation factor 2] + NH4(+) + ATP = diphthamide-[translation elongation factor 2] + AMP + diphosphate + H(+)</text>
        <dbReference type="Rhea" id="RHEA:19753"/>
        <dbReference type="Rhea" id="RHEA-COMP:10172"/>
        <dbReference type="Rhea" id="RHEA-COMP:10174"/>
        <dbReference type="ChEBI" id="CHEBI:15378"/>
        <dbReference type="ChEBI" id="CHEBI:16692"/>
        <dbReference type="ChEBI" id="CHEBI:28938"/>
        <dbReference type="ChEBI" id="CHEBI:30616"/>
        <dbReference type="ChEBI" id="CHEBI:33019"/>
        <dbReference type="ChEBI" id="CHEBI:82696"/>
        <dbReference type="ChEBI" id="CHEBI:456215"/>
        <dbReference type="EC" id="6.3.1.14"/>
    </reaction>
</comment>
<sequence length="1343" mass="148686">MRVVALISGGKDGMFSILESVSQNHEVVALVNMQPPSTEEDTVEIDSYMFQTVGTEGVRFLSEALNVPLYQSKINRVAICRSRTYEVSPGDEVEDLFNLLLHVRRNHADVGGLVSGAISSNYQRERIENVCERLSWVSLTYLWQRDQKELLLDMVGAGLMARIVKIASYGLEIERDLGCWIADFVPLAFCLADDSNCALNPCGEGGEYETFTFDCPLFSKRIIPLGEPKVVIHSSDPFSTVAYLRYKGFRLENKNMAEIRSSREALLDIARDVAVGDVIAHRRPFVSTEERLAALTDAVPSEISRDISNAKKWHYSLEDYASLTPVNSTLGVLSLPGGLLSTPTCIGVDRSSVEMELHLRVKCATQDALFKLGSLLSNFGLKFDDVIHCHLTTNVELSDSSILGSINNLFKHIFDIPSARRRRIGNVPPSLVFLSSPWSPDTLNRFSDVKVGDLQLTYGLCFTGFPEKPKGLIGDLVICSQVFKDEIVVAISSIAVAVEMQQIVDVEAMRVRSLSYWAPAASASHSQAIRVASECLYSGQIGLVPETMELPPPSTPSVLQWEGLQPHIEQQCWLALRHTHRVIKVMEPSGWRSLFYSVVYATSLDVLQRVRDNFHGTVCGSMTAADSRVWCACDTRVAWAVVNALPKGSVVQWQFATSRRPLHRPVIMAAVAADEIPPLVDPHSICMLTSSSSRVFGYFLPTVFSRVAEFTAQNGIRFESTTFLQSLTKPSTFPSKTDVGLNSPDPSQYCHNLGVKDSVSVLENWITKLDIDHHYPRLSEARNLAALVPHNECLRKLVELGADLSRMESEPGVANLVVKTDFNATIAPKLWYLNSFGFELPHLSRIMTCAPKPIIKEFINYEFHQLSLRRPLYTPLDAIVEGTDVIPKIRTPLKYDDSVKSIKYLTPLRAVSEYMLSTADLDKLPRYYSRSPYSNEVRTQVFLRSDVEKLALEKHGGQEAFEKRRNLVKDLERKATIERFARRRLNKDVAQSYKSESSTQNSNMVMNHSWRAGPGKVVLMAIIVNGLNVVAKGLAWWYTGSKSMFSEMMHSVADTLNQVVLAYGLRSSLQQPDLDHPYGYSRMRCISSLISGVGIFFLGSGFTFYHALQGIVMPLGLEYTSMYGAIGVALGSLVTEGSTLLVAYKEVKLKTKENGFESIRAYLLSGTADPSTAVVLLEDSAAVLGVLVAGAALSASFLTGTAWPDTLGGIAISGILAIVAGFIVRTNADILLGKSISLEKQERIMRFIDNAKIIRGTYDTKAMLMGGGNAVRLKAEVDIDGRELTRRYLETLPLSTLLAVSTISRFIAFYVNNFGFISGFAAEAINYTSMDHGAYVEIVRAFD</sequence>
<dbReference type="Gene3D" id="3.30.1330.40">
    <property type="entry name" value="RutC-like"/>
    <property type="match status" value="1"/>
</dbReference>
<dbReference type="SUPFAM" id="SSF46955">
    <property type="entry name" value="Putative DNA-binding domain"/>
    <property type="match status" value="1"/>
</dbReference>
<dbReference type="Gene3D" id="3.90.1490.10">
    <property type="entry name" value="putative n-type atp pyrophosphatase, domain 2"/>
    <property type="match status" value="1"/>
</dbReference>
<dbReference type="InterPro" id="IPR038538">
    <property type="entry name" value="MTERF_sf"/>
</dbReference>
<evidence type="ECO:0000256" key="9">
    <source>
        <dbReference type="ARBA" id="ARBA00022692"/>
    </source>
</evidence>
<organism evidence="31">
    <name type="scientific">Hydatigena taeniaeformis</name>
    <name type="common">Feline tapeworm</name>
    <name type="synonym">Taenia taeniaeformis</name>
    <dbReference type="NCBI Taxonomy" id="6205"/>
    <lineage>
        <taxon>Eukaryota</taxon>
        <taxon>Metazoa</taxon>
        <taxon>Spiralia</taxon>
        <taxon>Lophotrochozoa</taxon>
        <taxon>Platyhelminthes</taxon>
        <taxon>Cestoda</taxon>
        <taxon>Eucestoda</taxon>
        <taxon>Cyclophyllidea</taxon>
        <taxon>Taeniidae</taxon>
        <taxon>Hydatigera</taxon>
    </lineage>
</organism>
<dbReference type="GO" id="GO:0017183">
    <property type="term" value="P:protein histidyl modification to diphthamide"/>
    <property type="evidence" value="ECO:0007669"/>
    <property type="project" value="UniProtKB-UniPathway"/>
</dbReference>
<proteinExistence type="inferred from homology"/>
<dbReference type="InterPro" id="IPR014729">
    <property type="entry name" value="Rossmann-like_a/b/a_fold"/>
</dbReference>
<evidence type="ECO:0000256" key="10">
    <source>
        <dbReference type="ARBA" id="ARBA00022824"/>
    </source>
</evidence>
<dbReference type="GO" id="GO:0031966">
    <property type="term" value="C:mitochondrial membrane"/>
    <property type="evidence" value="ECO:0007669"/>
    <property type="project" value="UniProtKB-SubCell"/>
</dbReference>
<keyword evidence="15 26" id="KW-0472">Membrane</keyword>
<dbReference type="GO" id="GO:0017178">
    <property type="term" value="F:diphthine-ammonia ligase activity"/>
    <property type="evidence" value="ECO:0007669"/>
    <property type="project" value="UniProtKB-EC"/>
</dbReference>
<evidence type="ECO:0000313" key="29">
    <source>
        <dbReference type="EMBL" id="VDM33037.1"/>
    </source>
</evidence>
<evidence type="ECO:0000256" key="18">
    <source>
        <dbReference type="ARBA" id="ARBA00029814"/>
    </source>
</evidence>
<dbReference type="InterPro" id="IPR058533">
    <property type="entry name" value="Cation_efflux_TM"/>
</dbReference>
<dbReference type="GO" id="GO:0008324">
    <property type="term" value="F:monoatomic cation transmembrane transporter activity"/>
    <property type="evidence" value="ECO:0007669"/>
    <property type="project" value="InterPro"/>
</dbReference>
<dbReference type="EMBL" id="UYWX01020513">
    <property type="protein sequence ID" value="VDM33037.1"/>
    <property type="molecule type" value="Genomic_DNA"/>
</dbReference>
<dbReference type="Pfam" id="PF01902">
    <property type="entry name" value="Diphthami_syn_2"/>
    <property type="match status" value="1"/>
</dbReference>
<dbReference type="InterPro" id="IPR002761">
    <property type="entry name" value="Diphthami_syn_dom"/>
</dbReference>
<evidence type="ECO:0000256" key="21">
    <source>
        <dbReference type="ARBA" id="ARBA00032849"/>
    </source>
</evidence>
<comment type="similarity">
    <text evidence="5">Belongs to the Diphthine--ammonia ligase family.</text>
</comment>
<evidence type="ECO:0000256" key="22">
    <source>
        <dbReference type="ARBA" id="ARBA00033405"/>
    </source>
</evidence>
<dbReference type="PANTHER" id="PTHR12196:SF2">
    <property type="entry name" value="DIPHTHINE--AMMONIA LIGASE"/>
    <property type="match status" value="1"/>
</dbReference>
<feature type="domain" description="Cation efflux protein transmembrane" evidence="27">
    <location>
        <begin position="1019"/>
        <end position="1232"/>
    </location>
</feature>
<gene>
    <name evidence="29" type="ORF">TTAC_LOCUS8479</name>
</gene>
<keyword evidence="9 26" id="KW-0812">Transmembrane</keyword>
<evidence type="ECO:0000256" key="19">
    <source>
        <dbReference type="ARBA" id="ARBA00031202"/>
    </source>
</evidence>
<keyword evidence="10" id="KW-0256">Endoplasmic reticulum</keyword>
<evidence type="ECO:0000313" key="30">
    <source>
        <dbReference type="Proteomes" id="UP000274429"/>
    </source>
</evidence>
<dbReference type="EC" id="6.3.1.14" evidence="7"/>
<dbReference type="WBParaSite" id="TTAC_0000849401-mRNA-1">
    <property type="protein sequence ID" value="TTAC_0000849401-mRNA-1"/>
    <property type="gene ID" value="TTAC_0000849401"/>
</dbReference>
<accession>A0A158RF03</accession>
<dbReference type="InterPro" id="IPR035959">
    <property type="entry name" value="RutC-like_sf"/>
</dbReference>
<dbReference type="InterPro" id="IPR002524">
    <property type="entry name" value="Cation_efflux"/>
</dbReference>
<dbReference type="SUPFAM" id="SSF161111">
    <property type="entry name" value="Cation efflux protein transmembrane domain-like"/>
    <property type="match status" value="1"/>
</dbReference>
<dbReference type="InterPro" id="IPR027469">
    <property type="entry name" value="Cation_efflux_TMD_sf"/>
</dbReference>
<dbReference type="CDD" id="cd01994">
    <property type="entry name" value="AANH_PF0828-like"/>
    <property type="match status" value="1"/>
</dbReference>
<evidence type="ECO:0000256" key="25">
    <source>
        <dbReference type="ARBA" id="ARBA00048108"/>
    </source>
</evidence>
<dbReference type="SUPFAM" id="SSF52402">
    <property type="entry name" value="Adenine nucleotide alpha hydrolases-like"/>
    <property type="match status" value="1"/>
</dbReference>
<dbReference type="PANTHER" id="PTHR12196">
    <property type="entry name" value="DOMAIN OF UNKNOWN FUNCTION 71 DUF71 -CONTAINING PROTEIN"/>
    <property type="match status" value="1"/>
</dbReference>
<dbReference type="InterPro" id="IPR009061">
    <property type="entry name" value="DNA-bd_dom_put_sf"/>
</dbReference>
<evidence type="ECO:0000256" key="16">
    <source>
        <dbReference type="ARBA" id="ARBA00023163"/>
    </source>
</evidence>
<keyword evidence="13" id="KW-0805">Transcription regulation</keyword>
<feature type="transmembrane region" description="Helical" evidence="26">
    <location>
        <begin position="1181"/>
        <end position="1200"/>
    </location>
</feature>
<dbReference type="STRING" id="6205.A0A158RF03"/>
<feature type="transmembrane region" description="Helical" evidence="26">
    <location>
        <begin position="1206"/>
        <end position="1224"/>
    </location>
</feature>
<evidence type="ECO:0000256" key="20">
    <source>
        <dbReference type="ARBA" id="ARBA00031552"/>
    </source>
</evidence>
<comment type="pathway">
    <text evidence="4">Protein modification; peptidyl-diphthamide biosynthesis.</text>
</comment>
<evidence type="ECO:0000256" key="17">
    <source>
        <dbReference type="ARBA" id="ARBA00023242"/>
    </source>
</evidence>
<comment type="similarity">
    <text evidence="6">Belongs to the cation diffusion facilitator (CDF) transporter (TC 2.A.4) family. SLC30A subfamily.</text>
</comment>
<dbReference type="Gene3D" id="3.90.530.10">
    <property type="entry name" value="XPA C-terminal domain"/>
    <property type="match status" value="1"/>
</dbReference>
<evidence type="ECO:0000256" key="2">
    <source>
        <dbReference type="ARBA" id="ARBA00004225"/>
    </source>
</evidence>
<keyword evidence="12 26" id="KW-1133">Transmembrane helix</keyword>
<dbReference type="OrthoDB" id="435980at2759"/>
<reference evidence="31" key="1">
    <citation type="submission" date="2016-04" db="UniProtKB">
        <authorList>
            <consortium name="WormBaseParasite"/>
        </authorList>
    </citation>
    <scope>IDENTIFICATION</scope>
</reference>
<evidence type="ECO:0000256" key="8">
    <source>
        <dbReference type="ARBA" id="ARBA00018426"/>
    </source>
</evidence>
<evidence type="ECO:0000256" key="24">
    <source>
        <dbReference type="ARBA" id="ARBA00034922"/>
    </source>
</evidence>
<evidence type="ECO:0000259" key="28">
    <source>
        <dbReference type="Pfam" id="PF01902"/>
    </source>
</evidence>
<keyword evidence="30" id="KW-1185">Reference proteome</keyword>
<dbReference type="Proteomes" id="UP000274429">
    <property type="component" value="Unassembled WGS sequence"/>
</dbReference>
<evidence type="ECO:0000313" key="31">
    <source>
        <dbReference type="WBParaSite" id="TTAC_0000849401-mRNA-1"/>
    </source>
</evidence>
<evidence type="ECO:0000256" key="6">
    <source>
        <dbReference type="ARBA" id="ARBA00008873"/>
    </source>
</evidence>
<evidence type="ECO:0000256" key="15">
    <source>
        <dbReference type="ARBA" id="ARBA00023136"/>
    </source>
</evidence>
<dbReference type="NCBIfam" id="TIGR00290">
    <property type="entry name" value="MJ0570_dom"/>
    <property type="match status" value="1"/>
</dbReference>
<dbReference type="Gene3D" id="1.25.70.10">
    <property type="entry name" value="Transcription termination factor 3, mitochondrial"/>
    <property type="match status" value="1"/>
</dbReference>
<reference evidence="29 30" key="2">
    <citation type="submission" date="2018-11" db="EMBL/GenBank/DDBJ databases">
        <authorList>
            <consortium name="Pathogen Informatics"/>
        </authorList>
    </citation>
    <scope>NUCLEOTIDE SEQUENCE [LARGE SCALE GENOMIC DNA]</scope>
</reference>
<keyword evidence="11" id="KW-0862">Zinc</keyword>
<dbReference type="FunFam" id="3.40.50.620:FF:000145">
    <property type="entry name" value="ATP-binding domain containing protein"/>
    <property type="match status" value="1"/>
</dbReference>
<protein>
    <recommendedName>
        <fullName evidence="8">Diphthine--ammonia ligase</fullName>
        <ecNumber evidence="7">6.3.1.14</ecNumber>
    </recommendedName>
    <alternativeName>
        <fullName evidence="19">ATP-binding domain-containing protein 4</fullName>
    </alternativeName>
    <alternativeName>
        <fullName evidence="18">Diphthamide synthase</fullName>
    </alternativeName>
    <alternativeName>
        <fullName evidence="20">Diphthamide synthetase</fullName>
    </alternativeName>
    <alternativeName>
        <fullName evidence="21">Protein DPH6 homolog</fullName>
    </alternativeName>
    <alternativeName>
        <fullName evidence="23">Proton-coupled zinc antiporter SLC30A9, mitochondrial</fullName>
    </alternativeName>
    <alternativeName>
        <fullName evidence="22">Solute carrier family 30 member 9</fullName>
    </alternativeName>
    <alternativeName>
        <fullName evidence="24">Zinc transporter 9</fullName>
    </alternativeName>
</protein>
<dbReference type="NCBIfam" id="TIGR01297">
    <property type="entry name" value="CDF"/>
    <property type="match status" value="1"/>
</dbReference>
<evidence type="ECO:0000259" key="27">
    <source>
        <dbReference type="Pfam" id="PF01545"/>
    </source>
</evidence>
<keyword evidence="16" id="KW-0804">Transcription</keyword>
<feature type="transmembrane region" description="Helical" evidence="26">
    <location>
        <begin position="1089"/>
        <end position="1108"/>
    </location>
</feature>
<dbReference type="CDD" id="cd21078">
    <property type="entry name" value="NTD_ZNT9"/>
    <property type="match status" value="1"/>
</dbReference>
<evidence type="ECO:0000256" key="12">
    <source>
        <dbReference type="ARBA" id="ARBA00022989"/>
    </source>
</evidence>
<evidence type="ECO:0000256" key="13">
    <source>
        <dbReference type="ARBA" id="ARBA00023015"/>
    </source>
</evidence>
<dbReference type="InterPro" id="IPR030662">
    <property type="entry name" value="DPH6/MJ0570"/>
</dbReference>
<evidence type="ECO:0000256" key="11">
    <source>
        <dbReference type="ARBA" id="ARBA00022833"/>
    </source>
</evidence>
<evidence type="ECO:0000256" key="5">
    <source>
        <dbReference type="ARBA" id="ARBA00008496"/>
    </source>
</evidence>
<evidence type="ECO:0000256" key="23">
    <source>
        <dbReference type="ARBA" id="ARBA00034845"/>
    </source>
</evidence>
<dbReference type="Gene3D" id="3.40.50.620">
    <property type="entry name" value="HUPs"/>
    <property type="match status" value="1"/>
</dbReference>
<evidence type="ECO:0000256" key="3">
    <source>
        <dbReference type="ARBA" id="ARBA00004240"/>
    </source>
</evidence>
<evidence type="ECO:0000256" key="4">
    <source>
        <dbReference type="ARBA" id="ARBA00005156"/>
    </source>
</evidence>
<keyword evidence="14" id="KW-0496">Mitochondrion</keyword>
<evidence type="ECO:0000256" key="26">
    <source>
        <dbReference type="SAM" id="Phobius"/>
    </source>
</evidence>
<feature type="transmembrane region" description="Helical" evidence="26">
    <location>
        <begin position="1017"/>
        <end position="1039"/>
    </location>
</feature>
<dbReference type="UniPathway" id="UPA00559"/>
<dbReference type="InterPro" id="IPR037129">
    <property type="entry name" value="XPA_sf"/>
</dbReference>
<dbReference type="GO" id="GO:0005634">
    <property type="term" value="C:nucleus"/>
    <property type="evidence" value="ECO:0007669"/>
    <property type="project" value="UniProtKB-SubCell"/>
</dbReference>
<feature type="domain" description="Diphthamide synthase" evidence="28">
    <location>
        <begin position="1"/>
        <end position="222"/>
    </location>
</feature>